<dbReference type="AlphaFoldDB" id="A0A097R357"/>
<dbReference type="EMBL" id="CP009706">
    <property type="protein sequence ID" value="AIU73161.1"/>
    <property type="molecule type" value="Genomic_DNA"/>
</dbReference>
<feature type="transmembrane region" description="Helical" evidence="1">
    <location>
        <begin position="155"/>
        <end position="174"/>
    </location>
</feature>
<organism evidence="2 3">
    <name type="scientific">Hafnia alvei FB1</name>
    <dbReference type="NCBI Taxonomy" id="1453496"/>
    <lineage>
        <taxon>Bacteria</taxon>
        <taxon>Pseudomonadati</taxon>
        <taxon>Pseudomonadota</taxon>
        <taxon>Gammaproteobacteria</taxon>
        <taxon>Enterobacterales</taxon>
        <taxon>Hafniaceae</taxon>
        <taxon>Hafnia</taxon>
    </lineage>
</organism>
<keyword evidence="1" id="KW-1133">Transmembrane helix</keyword>
<protein>
    <submittedName>
        <fullName evidence="2">Uncharacterized protein</fullName>
    </submittedName>
</protein>
<evidence type="ECO:0000313" key="3">
    <source>
        <dbReference type="Proteomes" id="UP000029986"/>
    </source>
</evidence>
<accession>A0A097R357</accession>
<dbReference type="PATRIC" id="fig|1453496.5.peg.2584"/>
<dbReference type="KEGG" id="hav:AT03_12705"/>
<dbReference type="Proteomes" id="UP000029986">
    <property type="component" value="Chromosome"/>
</dbReference>
<gene>
    <name evidence="2" type="ORF">AT03_12705</name>
</gene>
<dbReference type="HOGENOM" id="CLU_1523080_0_0_6"/>
<dbReference type="RefSeq" id="WP_025797097.1">
    <property type="nucleotide sequence ID" value="NZ_CP009706.1"/>
</dbReference>
<reference evidence="2 3" key="1">
    <citation type="journal article" date="2014" name="Gut Pathog.">
        <title>Gene clusters of Hafnia alvei strain FB1 important in survival and pathogenesis: a draft genome perspective.</title>
        <authorList>
            <person name="Tan J.Y."/>
            <person name="Yin W.F."/>
            <person name="Chan K.G."/>
        </authorList>
    </citation>
    <scope>NUCLEOTIDE SEQUENCE [LARGE SCALE GENOMIC DNA]</scope>
    <source>
        <strain evidence="2 3">FB1</strain>
    </source>
</reference>
<keyword evidence="1" id="KW-0812">Transmembrane</keyword>
<sequence>MSSDLIAKWKACGQNKSDLNYENKLADFYNVFRNSLFFLEIVPIPEEGAGECLRFIPIPEDADNPVILPAYSTANENQAPANILGMMQGTERDFTPATGDFILSIVDKYSFSLSIINTNNESVLISKDFVVQLAEISIKIKNGEKELKKKAAKKFAFIILPLIVLMIIIAGIFFTH</sequence>
<keyword evidence="1" id="KW-0472">Membrane</keyword>
<name>A0A097R357_HAFAL</name>
<proteinExistence type="predicted"/>
<evidence type="ECO:0000313" key="2">
    <source>
        <dbReference type="EMBL" id="AIU73161.1"/>
    </source>
</evidence>
<keyword evidence="3" id="KW-1185">Reference proteome</keyword>
<evidence type="ECO:0000256" key="1">
    <source>
        <dbReference type="SAM" id="Phobius"/>
    </source>
</evidence>